<keyword evidence="1" id="KW-1185">Reference proteome</keyword>
<proteinExistence type="predicted"/>
<evidence type="ECO:0000313" key="2">
    <source>
        <dbReference type="RefSeq" id="XP_065664153.1"/>
    </source>
</evidence>
<dbReference type="GeneID" id="136085986"/>
<dbReference type="PANTHER" id="PTHR34365">
    <property type="entry name" value="ENOLASE (DUF1399)"/>
    <property type="match status" value="1"/>
</dbReference>
<protein>
    <submittedName>
        <fullName evidence="2">Uncharacterized protein LOC136085986</fullName>
    </submittedName>
</protein>
<dbReference type="PANTHER" id="PTHR34365:SF7">
    <property type="entry name" value="GLYCINE-RICH DOMAIN-CONTAINING PROTEIN 1"/>
    <property type="match status" value="1"/>
</dbReference>
<accession>A0ABM4CQM3</accession>
<evidence type="ECO:0000313" key="1">
    <source>
        <dbReference type="Proteomes" id="UP001652625"/>
    </source>
</evidence>
<dbReference type="InterPro" id="IPR009836">
    <property type="entry name" value="GRDP-like"/>
</dbReference>
<dbReference type="Proteomes" id="UP001652625">
    <property type="component" value="Chromosome 10"/>
</dbReference>
<dbReference type="Pfam" id="PF07173">
    <property type="entry name" value="GRDP-like"/>
    <property type="match status" value="1"/>
</dbReference>
<dbReference type="RefSeq" id="XP_065664153.1">
    <property type="nucleotide sequence ID" value="XM_065808081.1"/>
</dbReference>
<sequence length="662" mass="75747">MGNSHKSFSSNIDLIHSAQAEYDFLLQVDKYPALYFKNVLRNAVYRYENYWLPLVAKYNLVVVAPLDIEWIWHTHVLNPVAYHQDCKKIVGKVIDRCPMFLTLHTQNVSQKYWCSEYPNVQYEIDLLNPKPVLLSSEPFKCSHNLVKAAQRQRDFSYNVLLPHYRDAKFLSKAIKRYKIMLAIKRDHPKTYLVPCYDFGLIWQSHQQHVLLYQSEMKLIFGTISFQDDSSLDFQSCKYRKAKTVILWKEKSLKEYEVNGGMLRGKPLLLNLDYDSDFFSRSTTNTWASSFNIMALSLSDIPILNGYFNDIVVVNVVVKKNGCIIYEYSKSYATTDGTINVVFCRGQNAFHLDSSFNYEVYIYCTYPSINKVFSGKVVPGNTLACVTHQETFLKCQSNESITCSISTSTDNYLLKSKAVFKTDCSYKVIFSNLAESLKTFKTCFPTLNSYSEAFCEYCENKLNPIGENLLKLKWKVVHSKDPPLAVIELYDYSGVVIATSHTVNWYHLPSSKQISDSTQCFTYNPAVERAMLIRGINGDFALIKSSMPYNDTSRGENLDMQLFILREKKLRFVIADTNSLTFKCCIANGTISVNFCSNEIILSEGLTNIPECLCIGLSISVLCILSHVNLKQLEKLKKKIGSTRNMLRGAGLNFNLLSLQELI</sequence>
<gene>
    <name evidence="2" type="primary">LOC136085986</name>
</gene>
<organism evidence="1 2">
    <name type="scientific">Hydra vulgaris</name>
    <name type="common">Hydra</name>
    <name type="synonym">Hydra attenuata</name>
    <dbReference type="NCBI Taxonomy" id="6087"/>
    <lineage>
        <taxon>Eukaryota</taxon>
        <taxon>Metazoa</taxon>
        <taxon>Cnidaria</taxon>
        <taxon>Hydrozoa</taxon>
        <taxon>Hydroidolina</taxon>
        <taxon>Anthoathecata</taxon>
        <taxon>Aplanulata</taxon>
        <taxon>Hydridae</taxon>
        <taxon>Hydra</taxon>
    </lineage>
</organism>
<name>A0ABM4CQM3_HYDVU</name>
<reference evidence="2" key="1">
    <citation type="submission" date="2025-08" db="UniProtKB">
        <authorList>
            <consortium name="RefSeq"/>
        </authorList>
    </citation>
    <scope>IDENTIFICATION</scope>
</reference>